<name>A0AAX6BMT3_PRIMG</name>
<feature type="transmembrane region" description="Helical" evidence="1">
    <location>
        <begin position="29"/>
        <end position="48"/>
    </location>
</feature>
<keyword evidence="1" id="KW-0472">Membrane</keyword>
<keyword evidence="1" id="KW-0812">Transmembrane</keyword>
<proteinExistence type="predicted"/>
<dbReference type="RefSeq" id="WP_034328132.1">
    <property type="nucleotide sequence ID" value="NZ_BSYK01000001.1"/>
</dbReference>
<dbReference type="AlphaFoldDB" id="A0AAX6BMT3"/>
<dbReference type="Proteomes" id="UP001165240">
    <property type="component" value="Unassembled WGS sequence"/>
</dbReference>
<evidence type="ECO:0000256" key="1">
    <source>
        <dbReference type="SAM" id="Phobius"/>
    </source>
</evidence>
<dbReference type="EMBL" id="BSYK01000001">
    <property type="protein sequence ID" value="GMG74949.1"/>
    <property type="molecule type" value="Genomic_DNA"/>
</dbReference>
<comment type="caution">
    <text evidence="2">The sequence shown here is derived from an EMBL/GenBank/DDBJ whole genome shotgun (WGS) entry which is preliminary data.</text>
</comment>
<organism evidence="2 3">
    <name type="scientific">Priestia megaterium</name>
    <name type="common">Bacillus megaterium</name>
    <dbReference type="NCBI Taxonomy" id="1404"/>
    <lineage>
        <taxon>Bacteria</taxon>
        <taxon>Bacillati</taxon>
        <taxon>Bacillota</taxon>
        <taxon>Bacilli</taxon>
        <taxon>Bacillales</taxon>
        <taxon>Bacillaceae</taxon>
        <taxon>Priestia</taxon>
    </lineage>
</organism>
<gene>
    <name evidence="2" type="ORF">ShirakiTB12_34170</name>
</gene>
<accession>A0AAX6BMT3</accession>
<keyword evidence="1" id="KW-1133">Transmembrane helix</keyword>
<reference evidence="2" key="1">
    <citation type="journal article" date="2024" name="Appl Microbiol">
        <title>Effect of kuratsuki Bacillus and Priestia on Taste of Sake.</title>
        <authorList>
            <person name="Kobayashi K."/>
            <person name="Nishida H."/>
        </authorList>
    </citation>
    <scope>NUCLEOTIDE SEQUENCE</scope>
    <source>
        <strain evidence="2">B-12</strain>
    </source>
</reference>
<protein>
    <submittedName>
        <fullName evidence="2">Uncharacterized protein</fullName>
    </submittedName>
</protein>
<evidence type="ECO:0000313" key="2">
    <source>
        <dbReference type="EMBL" id="GMG74949.1"/>
    </source>
</evidence>
<evidence type="ECO:0000313" key="3">
    <source>
        <dbReference type="Proteomes" id="UP001165240"/>
    </source>
</evidence>
<sequence length="64" mass="7354">MKKLLPFLFLAALYLYDSSYNHTSFLHKPVVSAFLYVGAIFACSLLLVNIKKSVLFKQGDYYEL</sequence>